<evidence type="ECO:0000313" key="5">
    <source>
        <dbReference type="Proteomes" id="UP001174691"/>
    </source>
</evidence>
<organism evidence="4 5">
    <name type="scientific">Coniochaeta hoffmannii</name>
    <dbReference type="NCBI Taxonomy" id="91930"/>
    <lineage>
        <taxon>Eukaryota</taxon>
        <taxon>Fungi</taxon>
        <taxon>Dikarya</taxon>
        <taxon>Ascomycota</taxon>
        <taxon>Pezizomycotina</taxon>
        <taxon>Sordariomycetes</taxon>
        <taxon>Sordariomycetidae</taxon>
        <taxon>Coniochaetales</taxon>
        <taxon>Coniochaetaceae</taxon>
        <taxon>Coniochaeta</taxon>
    </lineage>
</organism>
<keyword evidence="1" id="KW-0539">Nucleus</keyword>
<comment type="caution">
    <text evidence="4">The sequence shown here is derived from an EMBL/GenBank/DDBJ whole genome shotgun (WGS) entry which is preliminary data.</text>
</comment>
<proteinExistence type="predicted"/>
<feature type="region of interest" description="Disordered" evidence="2">
    <location>
        <begin position="247"/>
        <end position="267"/>
    </location>
</feature>
<dbReference type="AlphaFoldDB" id="A0AA38SAB9"/>
<reference evidence="4" key="1">
    <citation type="submission" date="2022-07" db="EMBL/GenBank/DDBJ databases">
        <title>Fungi with potential for degradation of polypropylene.</title>
        <authorList>
            <person name="Gostincar C."/>
        </authorList>
    </citation>
    <scope>NUCLEOTIDE SEQUENCE</scope>
    <source>
        <strain evidence="4">EXF-13287</strain>
    </source>
</reference>
<dbReference type="Gene3D" id="4.10.240.10">
    <property type="entry name" value="Zn(2)-C6 fungal-type DNA-binding domain"/>
    <property type="match status" value="1"/>
</dbReference>
<accession>A0AA38SAB9</accession>
<dbReference type="GO" id="GO:0000981">
    <property type="term" value="F:DNA-binding transcription factor activity, RNA polymerase II-specific"/>
    <property type="evidence" value="ECO:0007669"/>
    <property type="project" value="InterPro"/>
</dbReference>
<dbReference type="InterPro" id="IPR001138">
    <property type="entry name" value="Zn2Cys6_DnaBD"/>
</dbReference>
<dbReference type="InterPro" id="IPR021858">
    <property type="entry name" value="Fun_TF"/>
</dbReference>
<dbReference type="InterPro" id="IPR052400">
    <property type="entry name" value="Zn2-C6_fungal_TF"/>
</dbReference>
<protein>
    <submittedName>
        <fullName evidence="4">Sterol uptake control protein 2</fullName>
    </submittedName>
</protein>
<dbReference type="EMBL" id="JANBVN010000052">
    <property type="protein sequence ID" value="KAJ9155956.1"/>
    <property type="molecule type" value="Genomic_DNA"/>
</dbReference>
<dbReference type="PANTHER" id="PTHR47657">
    <property type="entry name" value="STEROL REGULATORY ELEMENT-BINDING PROTEIN ECM22"/>
    <property type="match status" value="1"/>
</dbReference>
<dbReference type="CDD" id="cd00067">
    <property type="entry name" value="GAL4"/>
    <property type="match status" value="1"/>
</dbReference>
<dbReference type="GO" id="GO:0008270">
    <property type="term" value="F:zinc ion binding"/>
    <property type="evidence" value="ECO:0007669"/>
    <property type="project" value="InterPro"/>
</dbReference>
<dbReference type="PANTHER" id="PTHR47657:SF12">
    <property type="entry name" value="ZN(II)2CYS6 TRANSCRIPTION FACTOR (EUROFUNG)"/>
    <property type="match status" value="1"/>
</dbReference>
<dbReference type="Pfam" id="PF00172">
    <property type="entry name" value="Zn_clus"/>
    <property type="match status" value="1"/>
</dbReference>
<evidence type="ECO:0000256" key="1">
    <source>
        <dbReference type="ARBA" id="ARBA00023242"/>
    </source>
</evidence>
<dbReference type="PROSITE" id="PS50048">
    <property type="entry name" value="ZN2_CY6_FUNGAL_2"/>
    <property type="match status" value="1"/>
</dbReference>
<dbReference type="PROSITE" id="PS00463">
    <property type="entry name" value="ZN2_CY6_FUNGAL_1"/>
    <property type="match status" value="1"/>
</dbReference>
<evidence type="ECO:0000313" key="4">
    <source>
        <dbReference type="EMBL" id="KAJ9155956.1"/>
    </source>
</evidence>
<feature type="domain" description="Zn(2)-C6 fungal-type" evidence="3">
    <location>
        <begin position="19"/>
        <end position="49"/>
    </location>
</feature>
<evidence type="ECO:0000259" key="3">
    <source>
        <dbReference type="PROSITE" id="PS50048"/>
    </source>
</evidence>
<dbReference type="InterPro" id="IPR036864">
    <property type="entry name" value="Zn2-C6_fun-type_DNA-bd_sf"/>
</dbReference>
<dbReference type="SMART" id="SM00066">
    <property type="entry name" value="GAL4"/>
    <property type="match status" value="1"/>
</dbReference>
<sequence length="581" mass="64764">MAGPGGGPPRRSHTKSRKGCETCKRRHIRCDENFPQCRNCTKHKIRCPYNDLPPTDERSASPEKPDLLWTPEVERAIEHWRVTGIFPFPNLNIYPLPDPQSLTREELCLIYHVAQISDQLISINANEFTLWTRHIPTIIQIGATHRFVLNALLAFSAMHITFWNECPMVGNMVYEYRGLALQGLQDAIGCFSRETSDAVLAASLVLSWQATDWRSWTQHMQGTSSVIDAIRRDGWEEQSHFRDFMRESSTFPTAPPSPRADHKPSQPSKEDLAALERIFQQLQAVDAHLKQIGEDTTHFASLINFLKGVRKVTPSLSLAQQFDRLQPLRKWVLWLPVFYLLRMPGSPSALLAIAHYYTVALLMERLFPEIGAAYFGSLTMSPVEAIHARLLLIQRSGVLKPEQQDMMSTVLSFMQLPLDTLNEFRSRMGLLPPAAPPVWPSYEQEQFVSADFFTTAAAPLEMAPATSEFLAYGDSNPAFSYSTEDLSLITGDSGPNSAVSPLQLSPFTNPQYLSIPSPSYGGHSPTSSSYGDFDTASVGVYSDHEDFVYNDMAMLGGSSNYGVGFVPQLVGLVCGSTGAHL</sequence>
<keyword evidence="5" id="KW-1185">Reference proteome</keyword>
<dbReference type="SUPFAM" id="SSF57701">
    <property type="entry name" value="Zn2/Cys6 DNA-binding domain"/>
    <property type="match status" value="1"/>
</dbReference>
<dbReference type="Proteomes" id="UP001174691">
    <property type="component" value="Unassembled WGS sequence"/>
</dbReference>
<gene>
    <name evidence="4" type="ORF">NKR19_g4275</name>
</gene>
<dbReference type="Pfam" id="PF11951">
    <property type="entry name" value="Fungal_trans_2"/>
    <property type="match status" value="1"/>
</dbReference>
<name>A0AA38SAB9_9PEZI</name>
<evidence type="ECO:0000256" key="2">
    <source>
        <dbReference type="SAM" id="MobiDB-lite"/>
    </source>
</evidence>